<sequence length="174" mass="19311">MDEATVMGGPVWEGARSIEGDGPRLASPEAGSVGVTLLRVIPFLASPFLLLAPPCLWPVPQLQGVSVAWGIWHILWSTLWKERSLGDRIPFWVYQRSSVRRKHYESSRMYFFGALSVHSPLVTGLYLHDSSGIEGRFIDSCKDNLVIIPTAKIVLGSIYLYAHNLQGACFACCY</sequence>
<evidence type="ECO:0000313" key="2">
    <source>
        <dbReference type="Proteomes" id="UP000619265"/>
    </source>
</evidence>
<accession>A0A834CWW8</accession>
<dbReference type="AlphaFoldDB" id="A0A834CWW8"/>
<organism evidence="1 2">
    <name type="scientific">Juglans regia</name>
    <name type="common">English walnut</name>
    <dbReference type="NCBI Taxonomy" id="51240"/>
    <lineage>
        <taxon>Eukaryota</taxon>
        <taxon>Viridiplantae</taxon>
        <taxon>Streptophyta</taxon>
        <taxon>Embryophyta</taxon>
        <taxon>Tracheophyta</taxon>
        <taxon>Spermatophyta</taxon>
        <taxon>Magnoliopsida</taxon>
        <taxon>eudicotyledons</taxon>
        <taxon>Gunneridae</taxon>
        <taxon>Pentapetalae</taxon>
        <taxon>rosids</taxon>
        <taxon>fabids</taxon>
        <taxon>Fagales</taxon>
        <taxon>Juglandaceae</taxon>
        <taxon>Juglans</taxon>
    </lineage>
</organism>
<dbReference type="Proteomes" id="UP000619265">
    <property type="component" value="Unassembled WGS sequence"/>
</dbReference>
<evidence type="ECO:0000313" key="1">
    <source>
        <dbReference type="EMBL" id="KAF5466863.1"/>
    </source>
</evidence>
<dbReference type="Gramene" id="Jr07_32320_p2">
    <property type="protein sequence ID" value="cds.Jr07_32320_p2"/>
    <property type="gene ID" value="Jr07_32320"/>
</dbReference>
<dbReference type="EMBL" id="LIHL02000007">
    <property type="protein sequence ID" value="KAF5466863.1"/>
    <property type="molecule type" value="Genomic_DNA"/>
</dbReference>
<gene>
    <name evidence="1" type="ORF">F2P56_016746</name>
</gene>
<reference evidence="1" key="1">
    <citation type="submission" date="2015-10" db="EMBL/GenBank/DDBJ databases">
        <authorList>
            <person name="Martinez-Garcia P.J."/>
            <person name="Crepeau M.W."/>
            <person name="Puiu D."/>
            <person name="Gonzalez-Ibeas D."/>
            <person name="Whalen J."/>
            <person name="Stevens K."/>
            <person name="Paul R."/>
            <person name="Butterfield T."/>
            <person name="Britton M."/>
            <person name="Reagan R."/>
            <person name="Chakraborty S."/>
            <person name="Walawage S.L."/>
            <person name="Vasquez-Gross H.A."/>
            <person name="Cardeno C."/>
            <person name="Famula R."/>
            <person name="Pratt K."/>
            <person name="Kuruganti S."/>
            <person name="Aradhya M.K."/>
            <person name="Leslie C.A."/>
            <person name="Dandekar A.M."/>
            <person name="Salzberg S.L."/>
            <person name="Wegrzyn J.L."/>
            <person name="Langley C.H."/>
            <person name="Neale D.B."/>
        </authorList>
    </citation>
    <scope>NUCLEOTIDE SEQUENCE</scope>
    <source>
        <tissue evidence="1">Leaves</tissue>
    </source>
</reference>
<protein>
    <submittedName>
        <fullName evidence="1">Uncharacterized protein</fullName>
    </submittedName>
</protein>
<name>A0A834CWW8_JUGRE</name>
<reference evidence="1" key="2">
    <citation type="submission" date="2020-03" db="EMBL/GenBank/DDBJ databases">
        <title>Walnut 2.0.</title>
        <authorList>
            <person name="Marrano A."/>
            <person name="Britton M."/>
            <person name="Zimin A.V."/>
            <person name="Zaini P.A."/>
            <person name="Workman R."/>
            <person name="Puiu D."/>
            <person name="Bianco L."/>
            <person name="Allen B.J."/>
            <person name="Troggio M."/>
            <person name="Leslie C.A."/>
            <person name="Timp W."/>
            <person name="Dendekar A."/>
            <person name="Salzberg S.L."/>
            <person name="Neale D.B."/>
        </authorList>
    </citation>
    <scope>NUCLEOTIDE SEQUENCE</scope>
    <source>
        <tissue evidence="1">Leaves</tissue>
    </source>
</reference>
<comment type="caution">
    <text evidence="1">The sequence shown here is derived from an EMBL/GenBank/DDBJ whole genome shotgun (WGS) entry which is preliminary data.</text>
</comment>
<proteinExistence type="predicted"/>